<feature type="coiled-coil region" evidence="9">
    <location>
        <begin position="131"/>
        <end position="158"/>
    </location>
</feature>
<dbReference type="GO" id="GO:0016301">
    <property type="term" value="F:kinase activity"/>
    <property type="evidence" value="ECO:0007669"/>
    <property type="project" value="UniProtKB-KW"/>
</dbReference>
<sequence>MDKWIILNKFILLVYSFLKYEDLYNKEEGLIVLLLLLYISITMCLYIVKNKNLKIVLGNIIGIYLIIMGVYVTPLFFLYLPINFFELSYKIGIKNIFIDLSILFIALLLQGDFRVDYLFITMSSYLFFTLLVKTKERVDELLIENDKLKASYDKLYNKFKAEEEYESQIIYTSKLEERNKIAQEIHDKIGHTLSGSILQLEAAKLLKEKEEKKSMELIDNTISILRDGMESIRATLRNIKPPSEQVGINKIKLLLEEFSSKSNIENIFICNGELESINYAQWKIIEENLKECLTNTIKYSKGNKITVNLQVLNKLIRVEIKDNGVGEFEVKKGMGLKGIEERCENIGGRVVIDGTKGFLVVFTLPIKL</sequence>
<dbReference type="PANTHER" id="PTHR24421">
    <property type="entry name" value="NITRATE/NITRITE SENSOR PROTEIN NARX-RELATED"/>
    <property type="match status" value="1"/>
</dbReference>
<evidence type="ECO:0000256" key="10">
    <source>
        <dbReference type="SAM" id="Phobius"/>
    </source>
</evidence>
<evidence type="ECO:0000313" key="12">
    <source>
        <dbReference type="EMBL" id="GAA0730564.1"/>
    </source>
</evidence>
<dbReference type="Gene3D" id="3.30.565.10">
    <property type="entry name" value="Histidine kinase-like ATPase, C-terminal domain"/>
    <property type="match status" value="1"/>
</dbReference>
<dbReference type="PANTHER" id="PTHR24421:SF10">
    <property type="entry name" value="NITRATE_NITRITE SENSOR PROTEIN NARQ"/>
    <property type="match status" value="1"/>
</dbReference>
<dbReference type="CDD" id="cd16917">
    <property type="entry name" value="HATPase_UhpB-NarQ-NarX-like"/>
    <property type="match status" value="1"/>
</dbReference>
<evidence type="ECO:0000313" key="13">
    <source>
        <dbReference type="Proteomes" id="UP001500339"/>
    </source>
</evidence>
<dbReference type="RefSeq" id="WP_343771334.1">
    <property type="nucleotide sequence ID" value="NZ_BAAACF010000012.1"/>
</dbReference>
<evidence type="ECO:0000256" key="2">
    <source>
        <dbReference type="ARBA" id="ARBA00012438"/>
    </source>
</evidence>
<evidence type="ECO:0000259" key="11">
    <source>
        <dbReference type="Pfam" id="PF07730"/>
    </source>
</evidence>
<feature type="transmembrane region" description="Helical" evidence="10">
    <location>
        <begin position="60"/>
        <end position="80"/>
    </location>
</feature>
<keyword evidence="5" id="KW-0547">Nucleotide-binding</keyword>
<dbReference type="Pfam" id="PF07730">
    <property type="entry name" value="HisKA_3"/>
    <property type="match status" value="1"/>
</dbReference>
<dbReference type="SUPFAM" id="SSF55874">
    <property type="entry name" value="ATPase domain of HSP90 chaperone/DNA topoisomerase II/histidine kinase"/>
    <property type="match status" value="1"/>
</dbReference>
<dbReference type="EC" id="2.7.13.3" evidence="2"/>
<dbReference type="InterPro" id="IPR050482">
    <property type="entry name" value="Sensor_HK_TwoCompSys"/>
</dbReference>
<comment type="catalytic activity">
    <reaction evidence="1">
        <text>ATP + protein L-histidine = ADP + protein N-phospho-L-histidine.</text>
        <dbReference type="EC" id="2.7.13.3"/>
    </reaction>
</comment>
<keyword evidence="10" id="KW-0812">Transmembrane</keyword>
<evidence type="ECO:0000256" key="6">
    <source>
        <dbReference type="ARBA" id="ARBA00022777"/>
    </source>
</evidence>
<evidence type="ECO:0000256" key="7">
    <source>
        <dbReference type="ARBA" id="ARBA00022840"/>
    </source>
</evidence>
<keyword evidence="13" id="KW-1185">Reference proteome</keyword>
<evidence type="ECO:0000256" key="5">
    <source>
        <dbReference type="ARBA" id="ARBA00022741"/>
    </source>
</evidence>
<protein>
    <recommendedName>
        <fullName evidence="2">histidine kinase</fullName>
        <ecNumber evidence="2">2.7.13.3</ecNumber>
    </recommendedName>
</protein>
<feature type="domain" description="Signal transduction histidine kinase subgroup 3 dimerisation and phosphoacceptor" evidence="11">
    <location>
        <begin position="177"/>
        <end position="243"/>
    </location>
</feature>
<dbReference type="Proteomes" id="UP001500339">
    <property type="component" value="Unassembled WGS sequence"/>
</dbReference>
<dbReference type="InterPro" id="IPR011712">
    <property type="entry name" value="Sig_transdc_His_kin_sub3_dim/P"/>
</dbReference>
<keyword evidence="6 12" id="KW-0418">Kinase</keyword>
<organism evidence="12 13">
    <name type="scientific">Clostridium malenominatum</name>
    <dbReference type="NCBI Taxonomy" id="1539"/>
    <lineage>
        <taxon>Bacteria</taxon>
        <taxon>Bacillati</taxon>
        <taxon>Bacillota</taxon>
        <taxon>Clostridia</taxon>
        <taxon>Eubacteriales</taxon>
        <taxon>Clostridiaceae</taxon>
        <taxon>Clostridium</taxon>
    </lineage>
</organism>
<accession>A0ABP3UFP1</accession>
<keyword evidence="4" id="KW-0808">Transferase</keyword>
<evidence type="ECO:0000256" key="9">
    <source>
        <dbReference type="SAM" id="Coils"/>
    </source>
</evidence>
<keyword evidence="7" id="KW-0067">ATP-binding</keyword>
<reference evidence="13" key="1">
    <citation type="journal article" date="2019" name="Int. J. Syst. Evol. Microbiol.">
        <title>The Global Catalogue of Microorganisms (GCM) 10K type strain sequencing project: providing services to taxonomists for standard genome sequencing and annotation.</title>
        <authorList>
            <consortium name="The Broad Institute Genomics Platform"/>
            <consortium name="The Broad Institute Genome Sequencing Center for Infectious Disease"/>
            <person name="Wu L."/>
            <person name="Ma J."/>
        </authorList>
    </citation>
    <scope>NUCLEOTIDE SEQUENCE [LARGE SCALE GENOMIC DNA]</scope>
    <source>
        <strain evidence="13">JCM 1405</strain>
    </source>
</reference>
<keyword evidence="8" id="KW-0902">Two-component regulatory system</keyword>
<evidence type="ECO:0000256" key="1">
    <source>
        <dbReference type="ARBA" id="ARBA00000085"/>
    </source>
</evidence>
<evidence type="ECO:0000256" key="4">
    <source>
        <dbReference type="ARBA" id="ARBA00022679"/>
    </source>
</evidence>
<dbReference type="EMBL" id="BAAACF010000012">
    <property type="protein sequence ID" value="GAA0730564.1"/>
    <property type="molecule type" value="Genomic_DNA"/>
</dbReference>
<dbReference type="Gene3D" id="1.20.5.1930">
    <property type="match status" value="1"/>
</dbReference>
<comment type="caution">
    <text evidence="12">The sequence shown here is derived from an EMBL/GenBank/DDBJ whole genome shotgun (WGS) entry which is preliminary data.</text>
</comment>
<dbReference type="InterPro" id="IPR036890">
    <property type="entry name" value="HATPase_C_sf"/>
</dbReference>
<keyword evidence="3" id="KW-0597">Phosphoprotein</keyword>
<proteinExistence type="predicted"/>
<gene>
    <name evidence="12" type="ORF">GCM10008905_32020</name>
</gene>
<evidence type="ECO:0000256" key="3">
    <source>
        <dbReference type="ARBA" id="ARBA00022553"/>
    </source>
</evidence>
<feature type="transmembrane region" description="Helical" evidence="10">
    <location>
        <begin position="29"/>
        <end position="48"/>
    </location>
</feature>
<keyword evidence="10" id="KW-1133">Transmembrane helix</keyword>
<evidence type="ECO:0000256" key="8">
    <source>
        <dbReference type="ARBA" id="ARBA00023012"/>
    </source>
</evidence>
<keyword evidence="9" id="KW-0175">Coiled coil</keyword>
<name>A0ABP3UFP1_9CLOT</name>
<keyword evidence="10" id="KW-0472">Membrane</keyword>